<dbReference type="PATRIC" id="fig|45074.5.peg.1521"/>
<protein>
    <submittedName>
        <fullName evidence="1">Periplasmic protein</fullName>
    </submittedName>
</protein>
<sequence length="151" mass="17227">MSVRIFLAVLSFILTDSLWAITCYFTLVKDNCWNKYTVTVDVMDAATAKILTTVVIPPGKFWVRQTFPCTPKEKLIYRARFSPTMWESEKGKIYYAKNYWSLPNEINSGDSAWNVSVCYPSDFSQIPFPPEATGTCKCDFDSIPVIPPKKI</sequence>
<dbReference type="Proteomes" id="UP000054703">
    <property type="component" value="Unassembled WGS sequence"/>
</dbReference>
<reference evidence="1 2" key="1">
    <citation type="submission" date="2015-11" db="EMBL/GenBank/DDBJ databases">
        <title>Genomic analysis of 38 Legionella species identifies large and diverse effector repertoires.</title>
        <authorList>
            <person name="Burstein D."/>
            <person name="Amaro F."/>
            <person name="Zusman T."/>
            <person name="Lifshitz Z."/>
            <person name="Cohen O."/>
            <person name="Gilbert J.A."/>
            <person name="Pupko T."/>
            <person name="Shuman H.A."/>
            <person name="Segal G."/>
        </authorList>
    </citation>
    <scope>NUCLEOTIDE SEQUENCE [LARGE SCALE GENOMIC DNA]</scope>
    <source>
        <strain evidence="1 2">SC-63-C7</strain>
    </source>
</reference>
<comment type="caution">
    <text evidence="1">The sequence shown here is derived from an EMBL/GenBank/DDBJ whole genome shotgun (WGS) entry which is preliminary data.</text>
</comment>
<dbReference type="AlphaFoldDB" id="A0A0W0Z2Y6"/>
<dbReference type="EMBL" id="LNYU01000029">
    <property type="protein sequence ID" value="KTD63310.1"/>
    <property type="molecule type" value="Genomic_DNA"/>
</dbReference>
<dbReference type="RefSeq" id="WP_133134375.1">
    <property type="nucleotide sequence ID" value="NZ_CAAAIH010000055.1"/>
</dbReference>
<gene>
    <name evidence="1" type="ORF">Lsan_1428</name>
</gene>
<keyword evidence="2" id="KW-1185">Reference proteome</keyword>
<dbReference type="OrthoDB" id="5648361at2"/>
<evidence type="ECO:0000313" key="1">
    <source>
        <dbReference type="EMBL" id="KTD63310.1"/>
    </source>
</evidence>
<evidence type="ECO:0000313" key="2">
    <source>
        <dbReference type="Proteomes" id="UP000054703"/>
    </source>
</evidence>
<accession>A0A0W0Z2Y6</accession>
<name>A0A0W0Z2Y6_9GAMM</name>
<organism evidence="1 2">
    <name type="scientific">Legionella santicrucis</name>
    <dbReference type="NCBI Taxonomy" id="45074"/>
    <lineage>
        <taxon>Bacteria</taxon>
        <taxon>Pseudomonadati</taxon>
        <taxon>Pseudomonadota</taxon>
        <taxon>Gammaproteobacteria</taxon>
        <taxon>Legionellales</taxon>
        <taxon>Legionellaceae</taxon>
        <taxon>Legionella</taxon>
    </lineage>
</organism>
<proteinExistence type="predicted"/>